<gene>
    <name evidence="2" type="ORF">EIM44_03695</name>
</gene>
<dbReference type="EMBL" id="RRUC01000015">
    <property type="protein sequence ID" value="RRN04554.1"/>
    <property type="molecule type" value="Genomic_DNA"/>
</dbReference>
<evidence type="ECO:0008006" key="4">
    <source>
        <dbReference type="Google" id="ProtNLM"/>
    </source>
</evidence>
<reference evidence="2 3" key="1">
    <citation type="submission" date="2018-11" db="EMBL/GenBank/DDBJ databases">
        <title>Whole genome sequence of Bibersteinia trehalosi strain OADDL-BT1 an multidrug resistant pathogen isolate.</title>
        <authorList>
            <person name="Couger M."/>
            <person name="Ramachandran A."/>
        </authorList>
    </citation>
    <scope>NUCLEOTIDE SEQUENCE [LARGE SCALE GENOMIC DNA]</scope>
    <source>
        <strain evidence="2 3">OADDL-BT1</strain>
    </source>
</reference>
<feature type="signal peptide" evidence="1">
    <location>
        <begin position="1"/>
        <end position="19"/>
    </location>
</feature>
<comment type="caution">
    <text evidence="2">The sequence shown here is derived from an EMBL/GenBank/DDBJ whole genome shotgun (WGS) entry which is preliminary data.</text>
</comment>
<evidence type="ECO:0000256" key="1">
    <source>
        <dbReference type="SAM" id="SignalP"/>
    </source>
</evidence>
<dbReference type="Pfam" id="PF03923">
    <property type="entry name" value="Lipoprotein_16"/>
    <property type="match status" value="1"/>
</dbReference>
<dbReference type="Proteomes" id="UP000276010">
    <property type="component" value="Unassembled WGS sequence"/>
</dbReference>
<dbReference type="InterPro" id="IPR005619">
    <property type="entry name" value="Uncharacterised_YajG"/>
</dbReference>
<protein>
    <recommendedName>
        <fullName evidence="4">23S rRNA pseudouridine synthase D</fullName>
    </recommendedName>
</protein>
<accession>A0A3R8N0T5</accession>
<proteinExistence type="predicted"/>
<sequence>MLFSKKSFCVLTLFGAALLAGCQSQSNTILFTTPVPTASFNTQNQTAAVNVTTYDLRNSAEVASYTTAGNVQKLTAVPDVRQLFQQAMQQSLNSKGFGVVPANGNVNLVVNVKKFFANVEQGNLRHKISSEIALEVQVQGAKGNFTKNFNTTRAYEGAFGADNNGIRKVLNQTYSEIIQSIYNDNELTQAIHYLK</sequence>
<evidence type="ECO:0000313" key="2">
    <source>
        <dbReference type="EMBL" id="RRN04554.1"/>
    </source>
</evidence>
<organism evidence="2 3">
    <name type="scientific">Bibersteinia trehalosi</name>
    <name type="common">Pasteurella trehalosi</name>
    <dbReference type="NCBI Taxonomy" id="47735"/>
    <lineage>
        <taxon>Bacteria</taxon>
        <taxon>Pseudomonadati</taxon>
        <taxon>Pseudomonadota</taxon>
        <taxon>Gammaproteobacteria</taxon>
        <taxon>Pasteurellales</taxon>
        <taxon>Pasteurellaceae</taxon>
        <taxon>Bibersteinia</taxon>
    </lineage>
</organism>
<name>A0A3R8N0T5_BIBTR</name>
<dbReference type="STRING" id="1263831.F543_8180"/>
<dbReference type="PROSITE" id="PS51257">
    <property type="entry name" value="PROKAR_LIPOPROTEIN"/>
    <property type="match status" value="1"/>
</dbReference>
<dbReference type="RefSeq" id="WP_015432924.1">
    <property type="nucleotide sequence ID" value="NZ_CP141950.1"/>
</dbReference>
<dbReference type="AlphaFoldDB" id="A0A3R8N0T5"/>
<feature type="chain" id="PRO_5018598275" description="23S rRNA pseudouridine synthase D" evidence="1">
    <location>
        <begin position="20"/>
        <end position="195"/>
    </location>
</feature>
<keyword evidence="1" id="KW-0732">Signal</keyword>
<evidence type="ECO:0000313" key="3">
    <source>
        <dbReference type="Proteomes" id="UP000276010"/>
    </source>
</evidence>